<dbReference type="InterPro" id="IPR050963">
    <property type="entry name" value="Sirohydro_Cobaltochel/CbiX"/>
</dbReference>
<organism evidence="3 4">
    <name type="scientific">Thauera terpenica 58Eu</name>
    <dbReference type="NCBI Taxonomy" id="1348657"/>
    <lineage>
        <taxon>Bacteria</taxon>
        <taxon>Pseudomonadati</taxon>
        <taxon>Pseudomonadota</taxon>
        <taxon>Betaproteobacteria</taxon>
        <taxon>Rhodocyclales</taxon>
        <taxon>Zoogloeaceae</taxon>
        <taxon>Thauera</taxon>
    </lineage>
</organism>
<reference evidence="3 4" key="1">
    <citation type="submission" date="2013-06" db="EMBL/GenBank/DDBJ databases">
        <title>Draft genome sequence of Thauera terpenica.</title>
        <authorList>
            <person name="Liu B."/>
            <person name="Frostegard A.H."/>
            <person name="Shapleigh J.P."/>
        </authorList>
    </citation>
    <scope>NUCLEOTIDE SEQUENCE [LARGE SCALE GENOMIC DNA]</scope>
    <source>
        <strain evidence="3 4">58Eu</strain>
    </source>
</reference>
<keyword evidence="4" id="KW-1185">Reference proteome</keyword>
<comment type="caution">
    <text evidence="3">The sequence shown here is derived from an EMBL/GenBank/DDBJ whole genome shotgun (WGS) entry which is preliminary data.</text>
</comment>
<protein>
    <recommendedName>
        <fullName evidence="5">Cobalamin biosynthesis protein CbiX</fullName>
    </recommendedName>
</protein>
<dbReference type="PANTHER" id="PTHR33542">
    <property type="entry name" value="SIROHYDROCHLORIN FERROCHELATASE, CHLOROPLASTIC"/>
    <property type="match status" value="1"/>
</dbReference>
<dbReference type="InterPro" id="IPR002762">
    <property type="entry name" value="CbiX-like"/>
</dbReference>
<dbReference type="Proteomes" id="UP000015455">
    <property type="component" value="Unassembled WGS sequence"/>
</dbReference>
<name>T0AZ32_9RHOO</name>
<accession>T0AZ32</accession>
<evidence type="ECO:0000256" key="2">
    <source>
        <dbReference type="ARBA" id="ARBA00023239"/>
    </source>
</evidence>
<dbReference type="PATRIC" id="fig|1348657.5.peg.1680"/>
<evidence type="ECO:0008006" key="5">
    <source>
        <dbReference type="Google" id="ProtNLM"/>
    </source>
</evidence>
<gene>
    <name evidence="3" type="ORF">M622_13985</name>
</gene>
<dbReference type="CDD" id="cd03416">
    <property type="entry name" value="CbiX_SirB_N"/>
    <property type="match status" value="1"/>
</dbReference>
<dbReference type="GO" id="GO:0016829">
    <property type="term" value="F:lyase activity"/>
    <property type="evidence" value="ECO:0007669"/>
    <property type="project" value="UniProtKB-KW"/>
</dbReference>
<evidence type="ECO:0000313" key="4">
    <source>
        <dbReference type="Proteomes" id="UP000015455"/>
    </source>
</evidence>
<dbReference type="GO" id="GO:0046872">
    <property type="term" value="F:metal ion binding"/>
    <property type="evidence" value="ECO:0007669"/>
    <property type="project" value="UniProtKB-KW"/>
</dbReference>
<dbReference type="AlphaFoldDB" id="T0AZ32"/>
<keyword evidence="2" id="KW-0456">Lyase</keyword>
<evidence type="ECO:0000256" key="1">
    <source>
        <dbReference type="ARBA" id="ARBA00022723"/>
    </source>
</evidence>
<dbReference type="Pfam" id="PF01903">
    <property type="entry name" value="CbiX"/>
    <property type="match status" value="1"/>
</dbReference>
<dbReference type="eggNOG" id="COG2138">
    <property type="taxonomic scope" value="Bacteria"/>
</dbReference>
<evidence type="ECO:0000313" key="3">
    <source>
        <dbReference type="EMBL" id="EPZ15863.1"/>
    </source>
</evidence>
<dbReference type="STRING" id="1348657.M622_13985"/>
<keyword evidence="1" id="KW-0479">Metal-binding</keyword>
<dbReference type="Gene3D" id="3.40.50.1400">
    <property type="match status" value="1"/>
</dbReference>
<sequence length="102" mass="10886">MRRIREHMLVQPDAPAVELAFLEFMQPTLPDAIVRIAASGVQRIAIVPIFLGQGGHLKRDLPILLEQVRAAHPECEITLAAAVGESASVIAAMADYASGCAV</sequence>
<proteinExistence type="predicted"/>
<dbReference type="PANTHER" id="PTHR33542:SF3">
    <property type="entry name" value="SIROHYDROCHLORIN FERROCHELATASE, CHLOROPLASTIC"/>
    <property type="match status" value="1"/>
</dbReference>
<dbReference type="SUPFAM" id="SSF53800">
    <property type="entry name" value="Chelatase"/>
    <property type="match status" value="1"/>
</dbReference>
<dbReference type="EMBL" id="ATJV01000049">
    <property type="protein sequence ID" value="EPZ15863.1"/>
    <property type="molecule type" value="Genomic_DNA"/>
</dbReference>